<name>Q16D89_ROSDO</name>
<dbReference type="eggNOG" id="COG0664">
    <property type="taxonomic scope" value="Bacteria"/>
</dbReference>
<dbReference type="HOGENOM" id="CLU_3011473_0_0_5"/>
<dbReference type="RefSeq" id="WP_011566676.1">
    <property type="nucleotide sequence ID" value="NZ_FOOO01000001.1"/>
</dbReference>
<sequence>MIGDDPDVLMSLLKTVASHLSGAAEVLRASGVSIREVAEEQRAAGRAAPQPSKAME</sequence>
<accession>Q16D89</accession>
<reference evidence="1 2" key="1">
    <citation type="journal article" date="2007" name="J. Bacteriol.">
        <title>The complete genome sequence of Roseobacter denitrificans reveals a mixotrophic rather than photosynthetic metabolism.</title>
        <authorList>
            <person name="Swingley W.D."/>
            <person name="Sadekar S."/>
            <person name="Mastrian S.D."/>
            <person name="Matthies H.J."/>
            <person name="Hao J."/>
            <person name="Ramos H."/>
            <person name="Acharya C.R."/>
            <person name="Conrad A.L."/>
            <person name="Taylor H.L."/>
            <person name="Dejesa L.C."/>
            <person name="Shah M.K."/>
            <person name="O'huallachain M.E."/>
            <person name="Lince M.T."/>
            <person name="Blankenship R.E."/>
            <person name="Beatty J.T."/>
            <person name="Touchman J.W."/>
        </authorList>
    </citation>
    <scope>NUCLEOTIDE SEQUENCE [LARGE SCALE GENOMIC DNA]</scope>
    <source>
        <strain evidence="2">ATCC 33942 / OCh 114</strain>
    </source>
</reference>
<dbReference type="KEGG" id="rde:RD1_0330"/>
<dbReference type="Proteomes" id="UP000007029">
    <property type="component" value="Chromosome"/>
</dbReference>
<dbReference type="AlphaFoldDB" id="Q16D89"/>
<evidence type="ECO:0000313" key="2">
    <source>
        <dbReference type="Proteomes" id="UP000007029"/>
    </source>
</evidence>
<proteinExistence type="predicted"/>
<dbReference type="EMBL" id="CP000362">
    <property type="protein sequence ID" value="ABG30054.1"/>
    <property type="molecule type" value="Genomic_DNA"/>
</dbReference>
<organism evidence="1 2">
    <name type="scientific">Roseobacter denitrificans (strain ATCC 33942 / OCh 114)</name>
    <name type="common">Erythrobacter sp. (strain OCh 114)</name>
    <name type="synonym">Roseobacter denitrificans</name>
    <dbReference type="NCBI Taxonomy" id="375451"/>
    <lineage>
        <taxon>Bacteria</taxon>
        <taxon>Pseudomonadati</taxon>
        <taxon>Pseudomonadota</taxon>
        <taxon>Alphaproteobacteria</taxon>
        <taxon>Rhodobacterales</taxon>
        <taxon>Roseobacteraceae</taxon>
        <taxon>Roseobacter</taxon>
    </lineage>
</organism>
<evidence type="ECO:0000313" key="1">
    <source>
        <dbReference type="EMBL" id="ABG30054.1"/>
    </source>
</evidence>
<keyword evidence="2" id="KW-1185">Reference proteome</keyword>
<gene>
    <name evidence="1" type="ordered locus">RD1_0330</name>
</gene>
<protein>
    <submittedName>
        <fullName evidence="1">Uncharacterized protein</fullName>
    </submittedName>
</protein>
<dbReference type="STRING" id="375451.RD1_0330"/>